<evidence type="ECO:0000313" key="3">
    <source>
        <dbReference type="Proteomes" id="UP000440578"/>
    </source>
</evidence>
<proteinExistence type="predicted"/>
<gene>
    <name evidence="2" type="ORF">FJT64_019121</name>
</gene>
<feature type="compositionally biased region" description="Low complexity" evidence="1">
    <location>
        <begin position="10"/>
        <end position="23"/>
    </location>
</feature>
<dbReference type="AlphaFoldDB" id="A0A6A4X4G5"/>
<protein>
    <submittedName>
        <fullName evidence="2">Uncharacterized protein</fullName>
    </submittedName>
</protein>
<sequence length="104" mass="11058">MDSRDDMDASDAGNDEPMLLELPPEQEHDTEEDVDPSYDPSAFLYGLSSARQTSRPPAPTDGAASSRIHSDLQVSDSDGEEDEGRGGAGPSEPADPDDDGALYF</sequence>
<feature type="compositionally biased region" description="Acidic residues" evidence="1">
    <location>
        <begin position="94"/>
        <end position="104"/>
    </location>
</feature>
<accession>A0A6A4X4G5</accession>
<keyword evidence="3" id="KW-1185">Reference proteome</keyword>
<dbReference type="EMBL" id="VIIS01000376">
    <property type="protein sequence ID" value="KAF0309768.1"/>
    <property type="molecule type" value="Genomic_DNA"/>
</dbReference>
<comment type="caution">
    <text evidence="2">The sequence shown here is derived from an EMBL/GenBank/DDBJ whole genome shotgun (WGS) entry which is preliminary data.</text>
</comment>
<dbReference type="Proteomes" id="UP000440578">
    <property type="component" value="Unassembled WGS sequence"/>
</dbReference>
<reference evidence="2 3" key="1">
    <citation type="submission" date="2019-07" db="EMBL/GenBank/DDBJ databases">
        <title>Draft genome assembly of a fouling barnacle, Amphibalanus amphitrite (Darwin, 1854): The first reference genome for Thecostraca.</title>
        <authorList>
            <person name="Kim W."/>
        </authorList>
    </citation>
    <scope>NUCLEOTIDE SEQUENCE [LARGE SCALE GENOMIC DNA]</scope>
    <source>
        <strain evidence="2">SNU_AA5</strain>
        <tissue evidence="2">Soma without cirri and trophi</tissue>
    </source>
</reference>
<name>A0A6A4X4G5_AMPAM</name>
<evidence type="ECO:0000256" key="1">
    <source>
        <dbReference type="SAM" id="MobiDB-lite"/>
    </source>
</evidence>
<feature type="region of interest" description="Disordered" evidence="1">
    <location>
        <begin position="1"/>
        <end position="104"/>
    </location>
</feature>
<organism evidence="2 3">
    <name type="scientific">Amphibalanus amphitrite</name>
    <name type="common">Striped barnacle</name>
    <name type="synonym">Balanus amphitrite</name>
    <dbReference type="NCBI Taxonomy" id="1232801"/>
    <lineage>
        <taxon>Eukaryota</taxon>
        <taxon>Metazoa</taxon>
        <taxon>Ecdysozoa</taxon>
        <taxon>Arthropoda</taxon>
        <taxon>Crustacea</taxon>
        <taxon>Multicrustacea</taxon>
        <taxon>Cirripedia</taxon>
        <taxon>Thoracica</taxon>
        <taxon>Thoracicalcarea</taxon>
        <taxon>Balanomorpha</taxon>
        <taxon>Balanoidea</taxon>
        <taxon>Balanidae</taxon>
        <taxon>Amphibalaninae</taxon>
        <taxon>Amphibalanus</taxon>
    </lineage>
</organism>
<evidence type="ECO:0000313" key="2">
    <source>
        <dbReference type="EMBL" id="KAF0309768.1"/>
    </source>
</evidence>
<dbReference type="OrthoDB" id="5752at2759"/>